<gene>
    <name evidence="1" type="ORF">WKI47_14765</name>
</gene>
<protein>
    <submittedName>
        <fullName evidence="1">Helix-turn-helix domain-containing protein</fullName>
    </submittedName>
</protein>
<dbReference type="EMBL" id="JBBKAR010000039">
    <property type="protein sequence ID" value="MEJ8305165.1"/>
    <property type="molecule type" value="Genomic_DNA"/>
</dbReference>
<organism evidence="1 2">
    <name type="scientific">Saccharibacillus sacchari</name>
    <dbReference type="NCBI Taxonomy" id="456493"/>
    <lineage>
        <taxon>Bacteria</taxon>
        <taxon>Bacillati</taxon>
        <taxon>Bacillota</taxon>
        <taxon>Bacilli</taxon>
        <taxon>Bacillales</taxon>
        <taxon>Paenibacillaceae</taxon>
        <taxon>Saccharibacillus</taxon>
    </lineage>
</organism>
<accession>A0ACC6PDW3</accession>
<evidence type="ECO:0000313" key="2">
    <source>
        <dbReference type="Proteomes" id="UP001380953"/>
    </source>
</evidence>
<keyword evidence="2" id="KW-1185">Reference proteome</keyword>
<comment type="caution">
    <text evidence="1">The sequence shown here is derived from an EMBL/GenBank/DDBJ whole genome shotgun (WGS) entry which is preliminary data.</text>
</comment>
<proteinExistence type="predicted"/>
<name>A0ACC6PDW3_9BACL</name>
<dbReference type="Proteomes" id="UP001380953">
    <property type="component" value="Unassembled WGS sequence"/>
</dbReference>
<evidence type="ECO:0000313" key="1">
    <source>
        <dbReference type="EMBL" id="MEJ8305165.1"/>
    </source>
</evidence>
<reference evidence="1" key="1">
    <citation type="submission" date="2024-03" db="EMBL/GenBank/DDBJ databases">
        <title>Whole genome sequecning of epiphytes from Marcgravia umbellata leaves.</title>
        <authorList>
            <person name="Kumar G."/>
            <person name="Savka M.A."/>
        </authorList>
    </citation>
    <scope>NUCLEOTIDE SEQUENCE</scope>
    <source>
        <strain evidence="1">RIT_BL5</strain>
    </source>
</reference>
<sequence>MATVISTAQVDEPSRFAYWNEAANDVFVKLDMSRVSPLAFAATMKVETLEHIQISTMQTDPQHVVRSARHASKAEDDYFLLSLQLQDSGYVQQDGREARLAPGDLALYDTTRPYVLHFERPFRQTVFRFPRSLLLKRMTTADSLTSIRLSGSGHPVSATLSSFLQSLALSCPYFDPAAKMRMADSAIDLLAAALSVSVHTAPDELHAPAEVHYRTALSVIDRNLNDPRLSPDFVAGQLNVSLRHAQKLFADRGGSLAAHIRARRLECCRRDLSDPGQLRRSVTDIAFAWGFNDAAHFSRLFKRSFGDSPTEFRAAAVRKAANFPR</sequence>